<organism evidence="2 3">
    <name type="scientific">Dictyocaulus viviparus</name>
    <name type="common">Bovine lungworm</name>
    <dbReference type="NCBI Taxonomy" id="29172"/>
    <lineage>
        <taxon>Eukaryota</taxon>
        <taxon>Metazoa</taxon>
        <taxon>Ecdysozoa</taxon>
        <taxon>Nematoda</taxon>
        <taxon>Chromadorea</taxon>
        <taxon>Rhabditida</taxon>
        <taxon>Rhabditina</taxon>
        <taxon>Rhabditomorpha</taxon>
        <taxon>Strongyloidea</taxon>
        <taxon>Metastrongylidae</taxon>
        <taxon>Dictyocaulus</taxon>
    </lineage>
</organism>
<evidence type="ECO:0000313" key="2">
    <source>
        <dbReference type="EMBL" id="KJH51502.1"/>
    </source>
</evidence>
<dbReference type="InterPro" id="IPR014352">
    <property type="entry name" value="FERM/acyl-CoA-bd_prot_sf"/>
</dbReference>
<protein>
    <recommendedName>
        <fullName evidence="1">ACB domain-containing protein</fullName>
    </recommendedName>
</protein>
<dbReference type="InterPro" id="IPR000582">
    <property type="entry name" value="Acyl-CoA-binding_protein"/>
</dbReference>
<gene>
    <name evidence="2" type="ORF">DICVIV_02335</name>
</gene>
<evidence type="ECO:0000313" key="3">
    <source>
        <dbReference type="Proteomes" id="UP000053766"/>
    </source>
</evidence>
<dbReference type="PANTHER" id="PTHR22973">
    <property type="entry name" value="LD35087P"/>
    <property type="match status" value="1"/>
</dbReference>
<dbReference type="Proteomes" id="UP000053766">
    <property type="component" value="Unassembled WGS sequence"/>
</dbReference>
<dbReference type="InterPro" id="IPR035984">
    <property type="entry name" value="Acyl-CoA-binding_sf"/>
</dbReference>
<dbReference type="PROSITE" id="PS51228">
    <property type="entry name" value="ACB_2"/>
    <property type="match status" value="1"/>
</dbReference>
<sequence length="191" mass="21664">MVTTIPITFSKKVMDDSSEVEAANNNHVKLSEAQLIHSEFGAPLEECYKLAVKYYKEVMDDSSEVEAANNNHVKLSEAQLIHSEFGAPLEECYKLAVKYYKDKEKSGELSVLYEDRVNLMALNKQVRHGPFADNSNSAGWFDIFGNDVTKAWRNLGQRSRIDSMASFVFLMDRVCPPFKKFITDHVESNAI</sequence>
<reference evidence="3" key="2">
    <citation type="journal article" date="2016" name="Sci. Rep.">
        <title>Dictyocaulus viviparus genome, variome and transcriptome elucidate lungworm biology and support future intervention.</title>
        <authorList>
            <person name="McNulty S.N."/>
            <person name="Strube C."/>
            <person name="Rosa B.A."/>
            <person name="Martin J.C."/>
            <person name="Tyagi R."/>
            <person name="Choi Y.J."/>
            <person name="Wang Q."/>
            <person name="Hallsworth Pepin K."/>
            <person name="Zhang X."/>
            <person name="Ozersky P."/>
            <person name="Wilson R.K."/>
            <person name="Sternberg P.W."/>
            <person name="Gasser R.B."/>
            <person name="Mitreva M."/>
        </authorList>
    </citation>
    <scope>NUCLEOTIDE SEQUENCE [LARGE SCALE GENOMIC DNA]</scope>
    <source>
        <strain evidence="3">HannoverDv2000</strain>
    </source>
</reference>
<dbReference type="STRING" id="29172.A0A0D8Y5N4"/>
<dbReference type="InterPro" id="IPR052269">
    <property type="entry name" value="Golgi-PI4KB_interaction"/>
</dbReference>
<reference evidence="2 3" key="1">
    <citation type="submission" date="2013-11" db="EMBL/GenBank/DDBJ databases">
        <title>Draft genome of the bovine lungworm Dictyocaulus viviparus.</title>
        <authorList>
            <person name="Mitreva M."/>
        </authorList>
    </citation>
    <scope>NUCLEOTIDE SEQUENCE [LARGE SCALE GENOMIC DNA]</scope>
    <source>
        <strain evidence="2 3">HannoverDv2000</strain>
    </source>
</reference>
<accession>A0A0D8Y5N4</accession>
<feature type="domain" description="ACB" evidence="1">
    <location>
        <begin position="89"/>
        <end position="180"/>
    </location>
</feature>
<name>A0A0D8Y5N4_DICVI</name>
<dbReference type="Gene3D" id="1.20.80.10">
    <property type="match status" value="1"/>
</dbReference>
<dbReference type="GO" id="GO:0000062">
    <property type="term" value="F:fatty-acyl-CoA binding"/>
    <property type="evidence" value="ECO:0007669"/>
    <property type="project" value="InterPro"/>
</dbReference>
<proteinExistence type="predicted"/>
<dbReference type="SUPFAM" id="SSF47027">
    <property type="entry name" value="Acyl-CoA binding protein"/>
    <property type="match status" value="1"/>
</dbReference>
<dbReference type="AlphaFoldDB" id="A0A0D8Y5N4"/>
<dbReference type="OrthoDB" id="5839451at2759"/>
<evidence type="ECO:0000259" key="1">
    <source>
        <dbReference type="PROSITE" id="PS51228"/>
    </source>
</evidence>
<dbReference type="GO" id="GO:0000139">
    <property type="term" value="C:Golgi membrane"/>
    <property type="evidence" value="ECO:0007669"/>
    <property type="project" value="TreeGrafter"/>
</dbReference>
<dbReference type="PANTHER" id="PTHR22973:SF12">
    <property type="entry name" value="LD35087P"/>
    <property type="match status" value="1"/>
</dbReference>
<dbReference type="Pfam" id="PF00887">
    <property type="entry name" value="ACBP"/>
    <property type="match status" value="1"/>
</dbReference>
<keyword evidence="3" id="KW-1185">Reference proteome</keyword>
<dbReference type="EMBL" id="KN716182">
    <property type="protein sequence ID" value="KJH51502.1"/>
    <property type="molecule type" value="Genomic_DNA"/>
</dbReference>